<evidence type="ECO:0000256" key="6">
    <source>
        <dbReference type="ARBA" id="ARBA00023128"/>
    </source>
</evidence>
<comment type="caution">
    <text evidence="11">The sequence shown here is derived from an EMBL/GenBank/DDBJ whole genome shotgun (WGS) entry which is preliminary data.</text>
</comment>
<sequence>MPSSLDRLFASASQPSSKPPPSSSTTGPNTDDDPVVKELANGYKKLASGIVLDPSGKPCRQCSSVSSWMAMTKKRSTPASSSSSSSSSTTTTGPAAKADPATTTEPPVNGPASGASAATIVASAVDDSSTEQQCPPDVDQLGRATWTLLHTLTATYPSSPSPSMQATTKSFIQTFAQLYPCGYCAEDFRDWMREQGNEVNVKSQDEFGEWACRAHNAVNVKLGKREFDCGLWKERWRDGWGDGRCG</sequence>
<dbReference type="InterPro" id="IPR017905">
    <property type="entry name" value="ERV/ALR_sulphydryl_oxidase"/>
</dbReference>
<organism evidence="11 12">
    <name type="scientific">Cyphellophora attinorum</name>
    <dbReference type="NCBI Taxonomy" id="1664694"/>
    <lineage>
        <taxon>Eukaryota</taxon>
        <taxon>Fungi</taxon>
        <taxon>Dikarya</taxon>
        <taxon>Ascomycota</taxon>
        <taxon>Pezizomycotina</taxon>
        <taxon>Eurotiomycetes</taxon>
        <taxon>Chaetothyriomycetidae</taxon>
        <taxon>Chaetothyriales</taxon>
        <taxon>Cyphellophoraceae</taxon>
        <taxon>Cyphellophora</taxon>
    </lineage>
</organism>
<evidence type="ECO:0000256" key="8">
    <source>
        <dbReference type="RuleBase" id="RU371123"/>
    </source>
</evidence>
<dbReference type="InterPro" id="IPR036774">
    <property type="entry name" value="ERV/ALR_sulphydryl_oxid_sf"/>
</dbReference>
<comment type="cofactor">
    <cofactor evidence="1 8">
        <name>FAD</name>
        <dbReference type="ChEBI" id="CHEBI:57692"/>
    </cofactor>
</comment>
<dbReference type="VEuPathDB" id="FungiDB:AB675_7662"/>
<feature type="compositionally biased region" description="Low complexity" evidence="9">
    <location>
        <begin position="80"/>
        <end position="92"/>
    </location>
</feature>
<evidence type="ECO:0000256" key="9">
    <source>
        <dbReference type="SAM" id="MobiDB-lite"/>
    </source>
</evidence>
<keyword evidence="12" id="KW-1185">Reference proteome</keyword>
<keyword evidence="6" id="KW-0496">Mitochondrion</keyword>
<dbReference type="STRING" id="1664694.A0A0N1HQU5"/>
<dbReference type="OrthoDB" id="17199at2759"/>
<dbReference type="SUPFAM" id="SSF69000">
    <property type="entry name" value="FAD-dependent thiol oxidase"/>
    <property type="match status" value="1"/>
</dbReference>
<dbReference type="Pfam" id="PF04777">
    <property type="entry name" value="Evr1_Alr"/>
    <property type="match status" value="1"/>
</dbReference>
<protein>
    <recommendedName>
        <fullName evidence="8">Sulfhydryl oxidase</fullName>
        <ecNumber evidence="8">1.8.3.2</ecNumber>
    </recommendedName>
</protein>
<dbReference type="GeneID" id="28739928"/>
<accession>A0A0N1HQU5</accession>
<evidence type="ECO:0000256" key="1">
    <source>
        <dbReference type="ARBA" id="ARBA00001974"/>
    </source>
</evidence>
<dbReference type="GO" id="GO:0050660">
    <property type="term" value="F:flavin adenine dinucleotide binding"/>
    <property type="evidence" value="ECO:0007669"/>
    <property type="project" value="TreeGrafter"/>
</dbReference>
<evidence type="ECO:0000256" key="2">
    <source>
        <dbReference type="ARBA" id="ARBA00004569"/>
    </source>
</evidence>
<dbReference type="GO" id="GO:0005758">
    <property type="term" value="C:mitochondrial intermembrane space"/>
    <property type="evidence" value="ECO:0007669"/>
    <property type="project" value="UniProtKB-SubCell"/>
</dbReference>
<dbReference type="PANTHER" id="PTHR12645:SF0">
    <property type="entry name" value="FAD-LINKED SULFHYDRYL OXIDASE ALR"/>
    <property type="match status" value="1"/>
</dbReference>
<name>A0A0N1HQU5_9EURO</name>
<dbReference type="PANTHER" id="PTHR12645">
    <property type="entry name" value="ALR/ERV"/>
    <property type="match status" value="1"/>
</dbReference>
<feature type="domain" description="ERV/ALR sulfhydryl oxidase" evidence="10">
    <location>
        <begin position="134"/>
        <end position="236"/>
    </location>
</feature>
<dbReference type="Proteomes" id="UP000038010">
    <property type="component" value="Unassembled WGS sequence"/>
</dbReference>
<keyword evidence="7" id="KW-1015">Disulfide bond</keyword>
<evidence type="ECO:0000313" key="11">
    <source>
        <dbReference type="EMBL" id="KPI40443.1"/>
    </source>
</evidence>
<comment type="subcellular location">
    <subcellularLocation>
        <location evidence="2">Mitochondrion intermembrane space</location>
    </subcellularLocation>
</comment>
<dbReference type="Gene3D" id="1.20.120.310">
    <property type="entry name" value="ERV/ALR sulfhydryl oxidase domain"/>
    <property type="match status" value="1"/>
</dbReference>
<gene>
    <name evidence="11" type="ORF">AB675_7662</name>
</gene>
<dbReference type="GO" id="GO:0016971">
    <property type="term" value="F:flavin-dependent sulfhydryl oxidase activity"/>
    <property type="evidence" value="ECO:0007669"/>
    <property type="project" value="InterPro"/>
</dbReference>
<evidence type="ECO:0000256" key="3">
    <source>
        <dbReference type="ARBA" id="ARBA00022630"/>
    </source>
</evidence>
<keyword evidence="3 8" id="KW-0285">Flavoprotein</keyword>
<comment type="catalytic activity">
    <reaction evidence="8">
        <text>2 R'C(R)SH + O2 = R'C(R)S-S(R)CR' + H2O2</text>
        <dbReference type="Rhea" id="RHEA:17357"/>
        <dbReference type="ChEBI" id="CHEBI:15379"/>
        <dbReference type="ChEBI" id="CHEBI:16240"/>
        <dbReference type="ChEBI" id="CHEBI:16520"/>
        <dbReference type="ChEBI" id="CHEBI:17412"/>
        <dbReference type="EC" id="1.8.3.2"/>
    </reaction>
</comment>
<evidence type="ECO:0000259" key="10">
    <source>
        <dbReference type="PROSITE" id="PS51324"/>
    </source>
</evidence>
<dbReference type="EC" id="1.8.3.2" evidence="8"/>
<keyword evidence="5 8" id="KW-0560">Oxidoreductase</keyword>
<dbReference type="AlphaFoldDB" id="A0A0N1HQU5"/>
<dbReference type="FunFam" id="1.20.120.310:FF:000003">
    <property type="entry name" value="Sulfhydryl oxidase"/>
    <property type="match status" value="1"/>
</dbReference>
<evidence type="ECO:0000256" key="4">
    <source>
        <dbReference type="ARBA" id="ARBA00022827"/>
    </source>
</evidence>
<evidence type="ECO:0000313" key="12">
    <source>
        <dbReference type="Proteomes" id="UP000038010"/>
    </source>
</evidence>
<feature type="region of interest" description="Disordered" evidence="9">
    <location>
        <begin position="49"/>
        <end position="115"/>
    </location>
</feature>
<feature type="region of interest" description="Disordered" evidence="9">
    <location>
        <begin position="1"/>
        <end position="36"/>
    </location>
</feature>
<proteinExistence type="predicted"/>
<reference evidence="11 12" key="1">
    <citation type="submission" date="2015-06" db="EMBL/GenBank/DDBJ databases">
        <title>Draft genome of the ant-associated black yeast Phialophora attae CBS 131958.</title>
        <authorList>
            <person name="Moreno L.F."/>
            <person name="Stielow B.J."/>
            <person name="de Hoog S."/>
            <person name="Vicente V.A."/>
            <person name="Weiss V.A."/>
            <person name="de Vries M."/>
            <person name="Cruz L.M."/>
            <person name="Souza E.M."/>
        </authorList>
    </citation>
    <scope>NUCLEOTIDE SEQUENCE [LARGE SCALE GENOMIC DNA]</scope>
    <source>
        <strain evidence="11 12">CBS 131958</strain>
    </source>
</reference>
<keyword evidence="4 8" id="KW-0274">FAD</keyword>
<dbReference type="InterPro" id="IPR039799">
    <property type="entry name" value="ALR/ERV"/>
</dbReference>
<dbReference type="EMBL" id="LFJN01000012">
    <property type="protein sequence ID" value="KPI40443.1"/>
    <property type="molecule type" value="Genomic_DNA"/>
</dbReference>
<dbReference type="RefSeq" id="XP_018000406.1">
    <property type="nucleotide sequence ID" value="XM_018148048.1"/>
</dbReference>
<dbReference type="PROSITE" id="PS51324">
    <property type="entry name" value="ERV_ALR"/>
    <property type="match status" value="1"/>
</dbReference>
<evidence type="ECO:0000256" key="5">
    <source>
        <dbReference type="ARBA" id="ARBA00023002"/>
    </source>
</evidence>
<evidence type="ECO:0000256" key="7">
    <source>
        <dbReference type="ARBA" id="ARBA00023157"/>
    </source>
</evidence>